<dbReference type="InterPro" id="IPR011993">
    <property type="entry name" value="PH-like_dom_sf"/>
</dbReference>
<comment type="caution">
    <text evidence="4">The sequence shown here is derived from an EMBL/GenBank/DDBJ whole genome shotgun (WGS) entry which is preliminary data.</text>
</comment>
<feature type="region of interest" description="Disordered" evidence="2">
    <location>
        <begin position="629"/>
        <end position="662"/>
    </location>
</feature>
<evidence type="ECO:0000259" key="3">
    <source>
        <dbReference type="PROSITE" id="PS50003"/>
    </source>
</evidence>
<dbReference type="InterPro" id="IPR043453">
    <property type="entry name" value="Slm1_PH"/>
</dbReference>
<feature type="region of interest" description="Disordered" evidence="2">
    <location>
        <begin position="959"/>
        <end position="980"/>
    </location>
</feature>
<evidence type="ECO:0000256" key="1">
    <source>
        <dbReference type="ARBA" id="ARBA00022553"/>
    </source>
</evidence>
<evidence type="ECO:0000313" key="4">
    <source>
        <dbReference type="EMBL" id="KAL1595608.1"/>
    </source>
</evidence>
<dbReference type="PANTHER" id="PTHR31941">
    <property type="entry name" value="CYTOSKELETAL SIGNALING PROTEIN SLM1"/>
    <property type="match status" value="1"/>
</dbReference>
<dbReference type="InterPro" id="IPR001849">
    <property type="entry name" value="PH_domain"/>
</dbReference>
<dbReference type="Gene3D" id="1.20.1270.60">
    <property type="entry name" value="Arfaptin homology (AH) domain/BAR domain"/>
    <property type="match status" value="1"/>
</dbReference>
<proteinExistence type="predicted"/>
<feature type="region of interest" description="Disordered" evidence="2">
    <location>
        <begin position="52"/>
        <end position="123"/>
    </location>
</feature>
<dbReference type="Gene3D" id="2.30.29.30">
    <property type="entry name" value="Pleckstrin-homology domain (PH domain)/Phosphotyrosine-binding domain (PTB)"/>
    <property type="match status" value="1"/>
</dbReference>
<dbReference type="SMART" id="SM00233">
    <property type="entry name" value="PH"/>
    <property type="match status" value="1"/>
</dbReference>
<dbReference type="Proteomes" id="UP001521222">
    <property type="component" value="Unassembled WGS sequence"/>
</dbReference>
<dbReference type="SUPFAM" id="SSF50729">
    <property type="entry name" value="PH domain-like"/>
    <property type="match status" value="1"/>
</dbReference>
<reference evidence="4 5" key="1">
    <citation type="submission" date="2024-02" db="EMBL/GenBank/DDBJ databases">
        <title>De novo assembly and annotation of 12 fungi associated with fruit tree decline syndrome in Ontario, Canada.</title>
        <authorList>
            <person name="Sulman M."/>
            <person name="Ellouze W."/>
            <person name="Ilyukhin E."/>
        </authorList>
    </citation>
    <scope>NUCLEOTIDE SEQUENCE [LARGE SCALE GENOMIC DNA]</scope>
    <source>
        <strain evidence="4 5">M97-236</strain>
    </source>
</reference>
<dbReference type="SUPFAM" id="SSF103657">
    <property type="entry name" value="BAR/IMD domain-like"/>
    <property type="match status" value="1"/>
</dbReference>
<feature type="compositionally biased region" description="Polar residues" evidence="2">
    <location>
        <begin position="558"/>
        <end position="568"/>
    </location>
</feature>
<dbReference type="Pfam" id="PF20399">
    <property type="entry name" value="PH_20"/>
    <property type="match status" value="1"/>
</dbReference>
<feature type="compositionally biased region" description="Polar residues" evidence="2">
    <location>
        <begin position="68"/>
        <end position="89"/>
    </location>
</feature>
<dbReference type="CDD" id="cd13311">
    <property type="entry name" value="PH_Slm1"/>
    <property type="match status" value="1"/>
</dbReference>
<dbReference type="InterPro" id="IPR046869">
    <property type="entry name" value="SLM1/RGC1-like_PH"/>
</dbReference>
<gene>
    <name evidence="4" type="primary">SLM2</name>
    <name evidence="4" type="ORF">SLS59_008246</name>
</gene>
<feature type="compositionally biased region" description="Polar residues" evidence="2">
    <location>
        <begin position="630"/>
        <end position="662"/>
    </location>
</feature>
<evidence type="ECO:0000256" key="2">
    <source>
        <dbReference type="SAM" id="MobiDB-lite"/>
    </source>
</evidence>
<name>A0ABR3QUC8_9PLEO</name>
<dbReference type="PANTHER" id="PTHR31941:SF16">
    <property type="entry name" value="PHOSPHATIDYLINOSITOL 4,5-BISPHOSPHATE-BINDING PROTEIN SLM1-RELATED"/>
    <property type="match status" value="1"/>
</dbReference>
<evidence type="ECO:0000313" key="5">
    <source>
        <dbReference type="Proteomes" id="UP001521222"/>
    </source>
</evidence>
<feature type="region of interest" description="Disordered" evidence="2">
    <location>
        <begin position="1"/>
        <end position="20"/>
    </location>
</feature>
<dbReference type="InterPro" id="IPR046868">
    <property type="entry name" value="BAR_4"/>
</dbReference>
<feature type="compositionally biased region" description="Polar residues" evidence="2">
    <location>
        <begin position="803"/>
        <end position="828"/>
    </location>
</feature>
<dbReference type="Pfam" id="PF20400">
    <property type="entry name" value="BAR_4"/>
    <property type="match status" value="1"/>
</dbReference>
<keyword evidence="1" id="KW-0597">Phosphoprotein</keyword>
<protein>
    <submittedName>
        <fullName evidence="4">Phosphatidylinositol 4,5-bisphosphate-binding protein</fullName>
    </submittedName>
</protein>
<feature type="compositionally biased region" description="Low complexity" evidence="2">
    <location>
        <begin position="530"/>
        <end position="543"/>
    </location>
</feature>
<feature type="compositionally biased region" description="Polar residues" evidence="2">
    <location>
        <begin position="762"/>
        <end position="776"/>
    </location>
</feature>
<feature type="region of interest" description="Disordered" evidence="2">
    <location>
        <begin position="528"/>
        <end position="617"/>
    </location>
</feature>
<dbReference type="InterPro" id="IPR027267">
    <property type="entry name" value="AH/BAR_dom_sf"/>
</dbReference>
<feature type="region of interest" description="Disordered" evidence="2">
    <location>
        <begin position="751"/>
        <end position="846"/>
    </location>
</feature>
<dbReference type="PROSITE" id="PS50003">
    <property type="entry name" value="PH_DOMAIN"/>
    <property type="match status" value="1"/>
</dbReference>
<keyword evidence="5" id="KW-1185">Reference proteome</keyword>
<feature type="compositionally biased region" description="Polar residues" evidence="2">
    <location>
        <begin position="966"/>
        <end position="980"/>
    </location>
</feature>
<accession>A0ABR3QUC8</accession>
<dbReference type="EMBL" id="JAKIXB020000031">
    <property type="protein sequence ID" value="KAL1595608.1"/>
    <property type="molecule type" value="Genomic_DNA"/>
</dbReference>
<organism evidence="4 5">
    <name type="scientific">Nothophoma quercina</name>
    <dbReference type="NCBI Taxonomy" id="749835"/>
    <lineage>
        <taxon>Eukaryota</taxon>
        <taxon>Fungi</taxon>
        <taxon>Dikarya</taxon>
        <taxon>Ascomycota</taxon>
        <taxon>Pezizomycotina</taxon>
        <taxon>Dothideomycetes</taxon>
        <taxon>Pleosporomycetidae</taxon>
        <taxon>Pleosporales</taxon>
        <taxon>Pleosporineae</taxon>
        <taxon>Didymellaceae</taxon>
        <taxon>Nothophoma</taxon>
    </lineage>
</organism>
<feature type="domain" description="PH" evidence="3">
    <location>
        <begin position="409"/>
        <end position="514"/>
    </location>
</feature>
<sequence>MAGVPSIDDPSHLSRGYGDNSHLNVGVNDFATSGGQNERLGRFEEDFDARTRGSSVIDGGELPHRSASRASSTLRDSTLNQGSTPSRSGTLKKKASVKRTGSLKRSGSRKSLHAGSIRGVPLDDEHGYEREESVFYTPIPTKGSPTDILADRFQTWRKFLKDLITYFREVSSSYEHRAKSLLKVSNVINNTNAPASLLSDGGLNDANRFLRDFHKQAIVEANKARDIEADVINQLSGLRADLAQKIKEIKSLSGDFKNNVEKEKENTRKCVAALEEALAVVDSDPSAIAGKGDPYVVRLGVERQVERQIDEENYLHRAYLNLENSGRELESIVVGEIQKAYNALASILKRDADEMYATVEKLRSGPIAMPRDQEWGRFVRSDAHFVNPDLPLRRLEDIEYPGKHHPATTEVRAGMLERKSKYLKSYTPGWYVLSPTHIHEFKSADRIYTQPPVMSLYLPDQKLGSRSQPGSSSHKFVIKGRQAGSMHRGHTWVFRAETYETMNAWYDDIKTLTEKSGEERNAFVRRHASVRSASAGSARSASSDGGLEEDEADAVPYSANQSMVNQPREQPPTRPSPGGRFPSDLAVNRHLQEPLSPSSGSSDFGHDVTAASGGSQQHDVHPMYLAHSQADPSNQQTRDPTYANSQTAQPTYGNFQPAQHRQEPSYMNAQPTHQAQYQDDVYSDPYTSDYGIQPNQHQPAYVNPYTTQAQTYGAHPTGGSPIERHNSNYGGWMGPAAGGVAAGALAGEAYRQHQAKEGEQVPPSQGTEQQYQSPQVDQRGVPVDDLTGGTQAQSQHPVDDFTGGTQAQPQYGNSSSNVPLPANESASGGTPAVPQPYPDHVASGPTVHPATIIAHQGERGLDSGIATPTRGNNNSSFLGKAEEVPAATSGQTVNGGVVPVELIETPGEQAFPFPASGQTVNGGPVPVELVEIAEKQAFPGVHRTNTDISVSDLHVPGEFPKVPGTPGTSAGTFLSYTDRF</sequence>